<dbReference type="Pfam" id="PF02884">
    <property type="entry name" value="Lyase_8_C"/>
    <property type="match status" value="1"/>
</dbReference>
<sequence>MLDDHEQSKGIARRTLFGGAILGAATFATFAELRPQGAAAAATFDEMRTAWVAQLIGAGIDPLDPDYAPTIAELDTSAAESIAEIDRTIGRTSVFTDYLLATDSANVRKTAKRLQIMATAYQVDGTTQYQQPSVLTDIIDGLQTLHDNAYYSGAAEYDNWYDWEIGAAQAINDTVVLLFADVPATLKADLVEAVDYFVPDPRYRTANQPVGPQLQTGANLIDSCRTVIIRGIIAEDGAKVAQGADALPAALGRVTHGDGFYADGGFIQHNHVPYHGGYGLALVKSAVMLLPMLSGTTWEITSPNIADLYDSIEIGFVPLVFGSQMMDIVRGRYVGLYGTSDHLTGHLVIEYMLRLAQGLEGTRAAHWRSICKGWIERDTFDVAIADGRVPLDVLPRIGLIRELMDDSTIVGAAEEVGHRTFGSMDRAVHRRPGWALAVAMSSQRISYYEWGPLGENNHGWFQGSGVTYLYDEQDSGQFADNYWATVNPYRLAGTTVDNRPAAKGDGGPYGAAVPTNAYAGGANRDGYGLAGQRTSGILTDMVASKSWFCLDDCIVALGSGITSSSGYVVETTVSNRNLHDSSTSPVIVDGAAQPETTPWAHTFTSPGWLHDGRHGYVFLDASHSFTLKLAREQRTGYWTDVHDAAEEIDPVTNHFVTSWIDHGSNPVGESYAYALYPGAAPGSMAATAAATDIEIISDTSDLHAMRHAGTGIVMANFFVAGRFDITATMAAAAYAPAAFYFRQVGGAISIAISDPTHLSESVRVNLWKCPIISSAGDPTVTVTTSSLTTSIIVDTSAKDGASHLVQLAT</sequence>
<evidence type="ECO:0000256" key="2">
    <source>
        <dbReference type="ARBA" id="ARBA00022729"/>
    </source>
</evidence>
<evidence type="ECO:0000313" key="9">
    <source>
        <dbReference type="Proteomes" id="UP000593758"/>
    </source>
</evidence>
<keyword evidence="3 8" id="KW-0456">Lyase</keyword>
<comment type="similarity">
    <text evidence="1">Belongs to the polysaccharide lyase 8 family.</text>
</comment>
<feature type="domain" description="Polysaccharide lyase family 8 central" evidence="5">
    <location>
        <begin position="418"/>
        <end position="679"/>
    </location>
</feature>
<dbReference type="PANTHER" id="PTHR38481:SF1">
    <property type="entry name" value="HYALURONATE LYASE"/>
    <property type="match status" value="1"/>
</dbReference>
<dbReference type="InterPro" id="IPR012970">
    <property type="entry name" value="Lyase_8_alpha_N"/>
</dbReference>
<dbReference type="InterPro" id="IPR004103">
    <property type="entry name" value="Lyase_8_C"/>
</dbReference>
<evidence type="ECO:0000256" key="4">
    <source>
        <dbReference type="PIRSR" id="PIRSR638970-1"/>
    </source>
</evidence>
<dbReference type="AlphaFoldDB" id="A0A7M1STC1"/>
<protein>
    <submittedName>
        <fullName evidence="8">Polysaccharide lyase 8 family protein</fullName>
    </submittedName>
</protein>
<dbReference type="CDD" id="cd01083">
    <property type="entry name" value="GAG_Lyase"/>
    <property type="match status" value="1"/>
</dbReference>
<dbReference type="GO" id="GO:0005975">
    <property type="term" value="P:carbohydrate metabolic process"/>
    <property type="evidence" value="ECO:0007669"/>
    <property type="project" value="InterPro"/>
</dbReference>
<evidence type="ECO:0000313" key="8">
    <source>
        <dbReference type="EMBL" id="QOR70816.1"/>
    </source>
</evidence>
<evidence type="ECO:0000256" key="1">
    <source>
        <dbReference type="ARBA" id="ARBA00006699"/>
    </source>
</evidence>
<evidence type="ECO:0000256" key="3">
    <source>
        <dbReference type="ARBA" id="ARBA00023239"/>
    </source>
</evidence>
<dbReference type="InterPro" id="IPR014718">
    <property type="entry name" value="GH-type_carb-bd"/>
</dbReference>
<dbReference type="Gene3D" id="2.60.220.10">
    <property type="entry name" value="Polysaccharide lyase family 8-like, C-terminal"/>
    <property type="match status" value="1"/>
</dbReference>
<feature type="domain" description="Polysaccharide lyase family 8 C-terminal" evidence="6">
    <location>
        <begin position="694"/>
        <end position="762"/>
    </location>
</feature>
<dbReference type="GO" id="GO:0030246">
    <property type="term" value="F:carbohydrate binding"/>
    <property type="evidence" value="ECO:0007669"/>
    <property type="project" value="InterPro"/>
</dbReference>
<dbReference type="GO" id="GO:0016837">
    <property type="term" value="F:carbon-oxygen lyase activity, acting on polysaccharides"/>
    <property type="evidence" value="ECO:0007669"/>
    <property type="project" value="UniProtKB-ARBA"/>
</dbReference>
<dbReference type="InterPro" id="IPR003159">
    <property type="entry name" value="Lyase_8_central_dom"/>
</dbReference>
<dbReference type="InterPro" id="IPR011013">
    <property type="entry name" value="Gal_mutarotase_sf_dom"/>
</dbReference>
<dbReference type="SUPFAM" id="SSF48230">
    <property type="entry name" value="Chondroitin AC/alginate lyase"/>
    <property type="match status" value="1"/>
</dbReference>
<keyword evidence="9" id="KW-1185">Reference proteome</keyword>
<dbReference type="PROSITE" id="PS51318">
    <property type="entry name" value="TAT"/>
    <property type="match status" value="1"/>
</dbReference>
<dbReference type="InterPro" id="IPR008929">
    <property type="entry name" value="Chondroitin_lyas"/>
</dbReference>
<organism evidence="8 9">
    <name type="scientific">Ruania alkalisoli</name>
    <dbReference type="NCBI Taxonomy" id="2779775"/>
    <lineage>
        <taxon>Bacteria</taxon>
        <taxon>Bacillati</taxon>
        <taxon>Actinomycetota</taxon>
        <taxon>Actinomycetes</taxon>
        <taxon>Micrococcales</taxon>
        <taxon>Ruaniaceae</taxon>
        <taxon>Ruania</taxon>
    </lineage>
</organism>
<accession>A0A7M1STC1</accession>
<proteinExistence type="inferred from homology"/>
<dbReference type="Proteomes" id="UP000593758">
    <property type="component" value="Chromosome"/>
</dbReference>
<dbReference type="InterPro" id="IPR006311">
    <property type="entry name" value="TAT_signal"/>
</dbReference>
<name>A0A7M1STC1_9MICO</name>
<dbReference type="Pfam" id="PF02278">
    <property type="entry name" value="Lyase_8"/>
    <property type="match status" value="1"/>
</dbReference>
<dbReference type="InterPro" id="IPR038970">
    <property type="entry name" value="Lyase_8"/>
</dbReference>
<reference evidence="8 9" key="1">
    <citation type="submission" date="2020-10" db="EMBL/GenBank/DDBJ databases">
        <title>Haloactinobacterium sp. RN3S43, a bacterium isolated from saline soil.</title>
        <authorList>
            <person name="Sun J.-Q."/>
        </authorList>
    </citation>
    <scope>NUCLEOTIDE SEQUENCE [LARGE SCALE GENOMIC DNA]</scope>
    <source>
        <strain evidence="8 9">RN3S43</strain>
    </source>
</reference>
<dbReference type="PANTHER" id="PTHR38481">
    <property type="entry name" value="HYALURONATE LYASE"/>
    <property type="match status" value="1"/>
</dbReference>
<feature type="domain" description="Polysaccharide lyase 8 N-terminal alpha-helical" evidence="7">
    <location>
        <begin position="51"/>
        <end position="372"/>
    </location>
</feature>
<evidence type="ECO:0000259" key="7">
    <source>
        <dbReference type="Pfam" id="PF08124"/>
    </source>
</evidence>
<feature type="active site" evidence="4">
    <location>
        <position position="332"/>
    </location>
</feature>
<feature type="active site" evidence="4">
    <location>
        <position position="269"/>
    </location>
</feature>
<dbReference type="EMBL" id="CP063169">
    <property type="protein sequence ID" value="QOR70816.1"/>
    <property type="molecule type" value="Genomic_DNA"/>
</dbReference>
<dbReference type="Gene3D" id="2.70.98.10">
    <property type="match status" value="1"/>
</dbReference>
<dbReference type="KEGG" id="halt:IM660_00365"/>
<keyword evidence="2" id="KW-0732">Signal</keyword>
<feature type="active site" evidence="4">
    <location>
        <position position="278"/>
    </location>
</feature>
<dbReference type="Gene3D" id="1.50.10.100">
    <property type="entry name" value="Chondroitin AC/alginate lyase"/>
    <property type="match status" value="1"/>
</dbReference>
<dbReference type="InterPro" id="IPR011071">
    <property type="entry name" value="Lyase_8-like_C"/>
</dbReference>
<dbReference type="Pfam" id="PF08124">
    <property type="entry name" value="Lyase_8_N"/>
    <property type="match status" value="1"/>
</dbReference>
<dbReference type="RefSeq" id="WP_193497488.1">
    <property type="nucleotide sequence ID" value="NZ_CP063169.1"/>
</dbReference>
<dbReference type="SUPFAM" id="SSF74650">
    <property type="entry name" value="Galactose mutarotase-like"/>
    <property type="match status" value="1"/>
</dbReference>
<dbReference type="SUPFAM" id="SSF49863">
    <property type="entry name" value="Hyaluronate lyase-like, C-terminal domain"/>
    <property type="match status" value="1"/>
</dbReference>
<evidence type="ECO:0000259" key="6">
    <source>
        <dbReference type="Pfam" id="PF02884"/>
    </source>
</evidence>
<dbReference type="GO" id="GO:0005576">
    <property type="term" value="C:extracellular region"/>
    <property type="evidence" value="ECO:0007669"/>
    <property type="project" value="InterPro"/>
</dbReference>
<evidence type="ECO:0000259" key="5">
    <source>
        <dbReference type="Pfam" id="PF02278"/>
    </source>
</evidence>
<gene>
    <name evidence="8" type="ORF">IM660_00365</name>
</gene>